<protein>
    <submittedName>
        <fullName evidence="3">Phospholipase D family protein</fullName>
    </submittedName>
</protein>
<dbReference type="EMBL" id="JADWNO010000005">
    <property type="protein sequence ID" value="MBJ8437777.1"/>
    <property type="molecule type" value="Genomic_DNA"/>
</dbReference>
<accession>R8YTF5</accession>
<evidence type="ECO:0000313" key="2">
    <source>
        <dbReference type="EMBL" id="EOQ72663.1"/>
    </source>
</evidence>
<dbReference type="PROSITE" id="PS50035">
    <property type="entry name" value="PLD"/>
    <property type="match status" value="2"/>
</dbReference>
<dbReference type="SUPFAM" id="SSF56024">
    <property type="entry name" value="Phospholipase D/nuclease"/>
    <property type="match status" value="2"/>
</dbReference>
<evidence type="ECO:0000313" key="3">
    <source>
        <dbReference type="EMBL" id="MBJ8437777.1"/>
    </source>
</evidence>
<reference evidence="2 4" key="1">
    <citation type="submission" date="2013-02" db="EMBL/GenBank/DDBJ databases">
        <title>The Genome Sequence of Acinetobacter pittii ANC 4052.</title>
        <authorList>
            <consortium name="The Broad Institute Genome Sequencing Platform"/>
            <consortium name="The Broad Institute Genome Sequencing Center for Infectious Disease"/>
            <person name="Cerqueira G."/>
            <person name="Feldgarden M."/>
            <person name="Courvalin P."/>
            <person name="Perichon B."/>
            <person name="Grillot-Courvalin C."/>
            <person name="Clermont D."/>
            <person name="Rocha E."/>
            <person name="Yoon E.-J."/>
            <person name="Nemec A."/>
            <person name="Walker B."/>
            <person name="Young S.K."/>
            <person name="Zeng Q."/>
            <person name="Gargeya S."/>
            <person name="Fitzgerald M."/>
            <person name="Haas B."/>
            <person name="Abouelleil A."/>
            <person name="Alvarado L."/>
            <person name="Arachchi H.M."/>
            <person name="Berlin A.M."/>
            <person name="Chapman S.B."/>
            <person name="Dewar J."/>
            <person name="Goldberg J."/>
            <person name="Griggs A."/>
            <person name="Gujja S."/>
            <person name="Hansen M."/>
            <person name="Howarth C."/>
            <person name="Imamovic A."/>
            <person name="Larimer J."/>
            <person name="McCowan C."/>
            <person name="Murphy C."/>
            <person name="Neiman D."/>
            <person name="Pearson M."/>
            <person name="Priest M."/>
            <person name="Roberts A."/>
            <person name="Saif S."/>
            <person name="Shea T."/>
            <person name="Sisk P."/>
            <person name="Sykes S."/>
            <person name="Wortman J."/>
            <person name="Nusbaum C."/>
            <person name="Birren B."/>
        </authorList>
    </citation>
    <scope>NUCLEOTIDE SEQUENCE [LARGE SCALE GENOMIC DNA]</scope>
    <source>
        <strain evidence="2 4">ANC 4052</strain>
    </source>
</reference>
<dbReference type="InterPro" id="IPR001736">
    <property type="entry name" value="PLipase_D/transphosphatidylase"/>
</dbReference>
<dbReference type="SMART" id="SM00155">
    <property type="entry name" value="PLDc"/>
    <property type="match status" value="2"/>
</dbReference>
<dbReference type="RefSeq" id="WP_016145254.1">
    <property type="nucleotide sequence ID" value="NZ_AVOE01000023.1"/>
</dbReference>
<dbReference type="InterPro" id="IPR025202">
    <property type="entry name" value="PLD-like_dom"/>
</dbReference>
<gene>
    <name evidence="2" type="ORF">F929_02598</name>
    <name evidence="3" type="ORF">I6M64_10635</name>
</gene>
<dbReference type="PANTHER" id="PTHR21248:SF12">
    <property type="entry name" value="CARDIOLIPIN SYNTHASE C"/>
    <property type="match status" value="1"/>
</dbReference>
<evidence type="ECO:0000259" key="1">
    <source>
        <dbReference type="PROSITE" id="PS50035"/>
    </source>
</evidence>
<proteinExistence type="predicted"/>
<dbReference type="Proteomes" id="UP000808699">
    <property type="component" value="Unassembled WGS sequence"/>
</dbReference>
<comment type="caution">
    <text evidence="2">The sequence shown here is derived from an EMBL/GenBank/DDBJ whole genome shotgun (WGS) entry which is preliminary data.</text>
</comment>
<dbReference type="Pfam" id="PF13091">
    <property type="entry name" value="PLDc_2"/>
    <property type="match status" value="2"/>
</dbReference>
<keyword evidence="5" id="KW-1185">Reference proteome</keyword>
<dbReference type="Gene3D" id="3.30.870.10">
    <property type="entry name" value="Endonuclease Chain A"/>
    <property type="match status" value="2"/>
</dbReference>
<feature type="domain" description="PLD phosphodiesterase" evidence="1">
    <location>
        <begin position="178"/>
        <end position="205"/>
    </location>
</feature>
<feature type="domain" description="PLD phosphodiesterase" evidence="1">
    <location>
        <begin position="426"/>
        <end position="452"/>
    </location>
</feature>
<dbReference type="AlphaFoldDB" id="R8YTF5"/>
<name>R8YTF5_9GAMM</name>
<dbReference type="EMBL" id="APQO01000006">
    <property type="protein sequence ID" value="EOQ72663.1"/>
    <property type="molecule type" value="Genomic_DNA"/>
</dbReference>
<dbReference type="Proteomes" id="UP000013986">
    <property type="component" value="Unassembled WGS sequence"/>
</dbReference>
<dbReference type="GO" id="GO:0030572">
    <property type="term" value="F:phosphatidyltransferase activity"/>
    <property type="evidence" value="ECO:0007669"/>
    <property type="project" value="UniProtKB-ARBA"/>
</dbReference>
<dbReference type="HOGENOM" id="CLU_026287_0_0_6"/>
<sequence length="535" mass="62024">MLRCVYLGCDLKAYMINQFYQQYSNMALNAWGFTHTPSYNGTYDPDENDTVTNSFNWLNDEQATEKTKQGLTAFVALDDAFISIASRMYLIRNAKEKIDLQYYIWTNDFVGNLMLHELLTAADRGVKIRLLIDDQNGIKLDGVIRSLLHHPNFEIRLFNPYKFRYLRILDYIFRFKKVNHRMHNKLIIADGVIAVTGGRNISSEYFDASSKFQFTDLDILFYGHTVQHAQDVFNDFWQSDLSQNATELIGTCAVHHLQSLRQHYHDLLHESENHTQTEDKLSDAQTYLKELLQNYPIQWSKAYFVADSPKKILGLASKEEMLYGQVIEIMGEPKQHIELASAYFVPTQQGTYYLKQLKVQGVKVRVLTNSFAANDVAIVHAFYSQYRIEMLKSGVELFEFKPFLERRRRTWYEVVTGSVIPAKGKNKSSLHAKFFDVDGKVFIGSFNFDPRSTYLNTEVGLVIESSQLQAQVSVMLDQHLPQVAYQLKLNNEGKIIWLDYQADGKIIEYDKDPDTSLFQRTMIKAVSYLPVEWMM</sequence>
<reference evidence="3 5" key="2">
    <citation type="submission" date="2020-11" db="EMBL/GenBank/DDBJ databases">
        <title>Enhanced detection system for hospital associated transmission using whole genome sequencing surveillance.</title>
        <authorList>
            <person name="Harrison L.H."/>
            <person name="Van Tyne D."/>
            <person name="Marsh J.W."/>
            <person name="Griffith M.P."/>
            <person name="Snyder D.J."/>
            <person name="Cooper V.S."/>
            <person name="Mustapha M."/>
        </authorList>
    </citation>
    <scope>NUCLEOTIDE SEQUENCE [LARGE SCALE GENOMIC DNA]</scope>
    <source>
        <strain evidence="3 5">ACIN00241</strain>
    </source>
</reference>
<dbReference type="CDD" id="cd09113">
    <property type="entry name" value="PLDc_ymdC_like_2"/>
    <property type="match status" value="1"/>
</dbReference>
<evidence type="ECO:0000313" key="5">
    <source>
        <dbReference type="Proteomes" id="UP000808699"/>
    </source>
</evidence>
<organism evidence="2 4">
    <name type="scientific">Acinetobacter lactucae</name>
    <dbReference type="NCBI Taxonomy" id="1785128"/>
    <lineage>
        <taxon>Bacteria</taxon>
        <taxon>Pseudomonadati</taxon>
        <taxon>Pseudomonadota</taxon>
        <taxon>Gammaproteobacteria</taxon>
        <taxon>Moraxellales</taxon>
        <taxon>Moraxellaceae</taxon>
        <taxon>Acinetobacter</taxon>
        <taxon>Acinetobacter calcoaceticus/baumannii complex</taxon>
    </lineage>
</organism>
<evidence type="ECO:0000313" key="4">
    <source>
        <dbReference type="Proteomes" id="UP000013986"/>
    </source>
</evidence>
<dbReference type="PATRIC" id="fig|1217689.3.peg.2557"/>
<dbReference type="CDD" id="cd09111">
    <property type="entry name" value="PLDc_ymdC_like_1"/>
    <property type="match status" value="1"/>
</dbReference>
<dbReference type="GO" id="GO:0032049">
    <property type="term" value="P:cardiolipin biosynthetic process"/>
    <property type="evidence" value="ECO:0007669"/>
    <property type="project" value="UniProtKB-ARBA"/>
</dbReference>
<dbReference type="PANTHER" id="PTHR21248">
    <property type="entry name" value="CARDIOLIPIN SYNTHASE"/>
    <property type="match status" value="1"/>
</dbReference>